<proteinExistence type="predicted"/>
<name>A0ABW4KKC0_9BACI</name>
<dbReference type="SUPFAM" id="SSF52091">
    <property type="entry name" value="SpoIIaa-like"/>
    <property type="match status" value="1"/>
</dbReference>
<evidence type="ECO:0000313" key="4">
    <source>
        <dbReference type="Proteomes" id="UP001597301"/>
    </source>
</evidence>
<dbReference type="EMBL" id="JBHUEO010000062">
    <property type="protein sequence ID" value="MFD1708169.1"/>
    <property type="molecule type" value="Genomic_DNA"/>
</dbReference>
<dbReference type="Pfam" id="PF01740">
    <property type="entry name" value="STAS"/>
    <property type="match status" value="1"/>
</dbReference>
<dbReference type="RefSeq" id="WP_380775157.1">
    <property type="nucleotide sequence ID" value="NZ_JBHUEO010000062.1"/>
</dbReference>
<sequence length="284" mass="32043">MSTISKKLYDYLIENIDAISEEWLSYRIQDKGSIYSIDAGKEAESTLKEQNHLTNITVAASLLEDNHSFEDSKKRWAQIVAESRVSSNTPIPKVLEALNNARKVYWRFVARFVELNENEVSKKDVMAWSDAINRAFDDLITEFSRRYNKLMNTKLSAQSSLIDELSSPVIKINADIGILPLVGDIDTLRAKKIFDYVPEKCTEVQITHLYIDLSGVSIIDTMVAHQMYQLTQTLNLLGVQSTITGIRPEIAQTAIQLGLDFSKIDTYSSLQQALKSKFAIVPEG</sequence>
<evidence type="ECO:0000259" key="2">
    <source>
        <dbReference type="PROSITE" id="PS50801"/>
    </source>
</evidence>
<dbReference type="Gene3D" id="3.30.750.24">
    <property type="entry name" value="STAS domain"/>
    <property type="match status" value="1"/>
</dbReference>
<accession>A0ABW4KKC0</accession>
<comment type="caution">
    <text evidence="3">The sequence shown here is derived from an EMBL/GenBank/DDBJ whole genome shotgun (WGS) entry which is preliminary data.</text>
</comment>
<dbReference type="PANTHER" id="PTHR33745">
    <property type="entry name" value="RSBT ANTAGONIST PROTEIN RSBS-RELATED"/>
    <property type="match status" value="1"/>
</dbReference>
<dbReference type="CDD" id="cd07041">
    <property type="entry name" value="STAS_RsbR_RsbS_like"/>
    <property type="match status" value="1"/>
</dbReference>
<dbReference type="PANTHER" id="PTHR33745:SF3">
    <property type="entry name" value="RSBT CO-ANTAGONIST PROTEIN RSBRC"/>
    <property type="match status" value="1"/>
</dbReference>
<gene>
    <name evidence="3" type="ORF">ACFSCZ_15725</name>
</gene>
<dbReference type="Proteomes" id="UP001597301">
    <property type="component" value="Unassembled WGS sequence"/>
</dbReference>
<dbReference type="InterPro" id="IPR051932">
    <property type="entry name" value="Bact_StressResp_Reg"/>
</dbReference>
<dbReference type="InterPro" id="IPR036513">
    <property type="entry name" value="STAS_dom_sf"/>
</dbReference>
<feature type="domain" description="STAS" evidence="2">
    <location>
        <begin position="166"/>
        <end position="277"/>
    </location>
</feature>
<organism evidence="3 4">
    <name type="scientific">Siminovitchia sediminis</name>
    <dbReference type="NCBI Taxonomy" id="1274353"/>
    <lineage>
        <taxon>Bacteria</taxon>
        <taxon>Bacillati</taxon>
        <taxon>Bacillota</taxon>
        <taxon>Bacilli</taxon>
        <taxon>Bacillales</taxon>
        <taxon>Bacillaceae</taxon>
        <taxon>Siminovitchia</taxon>
    </lineage>
</organism>
<protein>
    <submittedName>
        <fullName evidence="3">STAS domain-containing protein</fullName>
    </submittedName>
</protein>
<dbReference type="Gene3D" id="1.10.490.70">
    <property type="entry name" value="Histidine kinase N-terminal domain"/>
    <property type="match status" value="1"/>
</dbReference>
<dbReference type="PROSITE" id="PS50801">
    <property type="entry name" value="STAS"/>
    <property type="match status" value="1"/>
</dbReference>
<keyword evidence="1" id="KW-0597">Phosphoprotein</keyword>
<evidence type="ECO:0000256" key="1">
    <source>
        <dbReference type="ARBA" id="ARBA00022553"/>
    </source>
</evidence>
<dbReference type="InterPro" id="IPR002645">
    <property type="entry name" value="STAS_dom"/>
</dbReference>
<keyword evidence="4" id="KW-1185">Reference proteome</keyword>
<reference evidence="4" key="1">
    <citation type="journal article" date="2019" name="Int. J. Syst. Evol. Microbiol.">
        <title>The Global Catalogue of Microorganisms (GCM) 10K type strain sequencing project: providing services to taxonomists for standard genome sequencing and annotation.</title>
        <authorList>
            <consortium name="The Broad Institute Genomics Platform"/>
            <consortium name="The Broad Institute Genome Sequencing Center for Infectious Disease"/>
            <person name="Wu L."/>
            <person name="Ma J."/>
        </authorList>
    </citation>
    <scope>NUCLEOTIDE SEQUENCE [LARGE SCALE GENOMIC DNA]</scope>
    <source>
        <strain evidence="4">CGMCC 1.12295</strain>
    </source>
</reference>
<evidence type="ECO:0000313" key="3">
    <source>
        <dbReference type="EMBL" id="MFD1708169.1"/>
    </source>
</evidence>